<protein>
    <recommendedName>
        <fullName evidence="1">N-acetyltransferase domain-containing protein</fullName>
    </recommendedName>
</protein>
<reference evidence="2" key="1">
    <citation type="submission" date="2020-10" db="EMBL/GenBank/DDBJ databases">
        <title>Taxonomic study of unclassified bacteria belonging to the class Ktedonobacteria.</title>
        <authorList>
            <person name="Yabe S."/>
            <person name="Wang C.M."/>
            <person name="Zheng Y."/>
            <person name="Sakai Y."/>
            <person name="Cavaletti L."/>
            <person name="Monciardini P."/>
            <person name="Donadio S."/>
        </authorList>
    </citation>
    <scope>NUCLEOTIDE SEQUENCE</scope>
    <source>
        <strain evidence="2">ID150040</strain>
    </source>
</reference>
<dbReference type="InterPro" id="IPR000182">
    <property type="entry name" value="GNAT_dom"/>
</dbReference>
<dbReference type="PROSITE" id="PS51186">
    <property type="entry name" value="GNAT"/>
    <property type="match status" value="1"/>
</dbReference>
<proteinExistence type="predicted"/>
<dbReference type="Proteomes" id="UP000597444">
    <property type="component" value="Unassembled WGS sequence"/>
</dbReference>
<keyword evidence="3" id="KW-1185">Reference proteome</keyword>
<dbReference type="CDD" id="cd04301">
    <property type="entry name" value="NAT_SF"/>
    <property type="match status" value="1"/>
</dbReference>
<evidence type="ECO:0000313" key="3">
    <source>
        <dbReference type="Proteomes" id="UP000597444"/>
    </source>
</evidence>
<gene>
    <name evidence="2" type="ORF">KSF_090720</name>
</gene>
<evidence type="ECO:0000259" key="1">
    <source>
        <dbReference type="PROSITE" id="PS51186"/>
    </source>
</evidence>
<name>A0A8J3N5F9_9CHLR</name>
<feature type="domain" description="N-acetyltransferase" evidence="1">
    <location>
        <begin position="13"/>
        <end position="164"/>
    </location>
</feature>
<dbReference type="GO" id="GO:0016747">
    <property type="term" value="F:acyltransferase activity, transferring groups other than amino-acyl groups"/>
    <property type="evidence" value="ECO:0007669"/>
    <property type="project" value="InterPro"/>
</dbReference>
<dbReference type="RefSeq" id="WP_220209688.1">
    <property type="nucleotide sequence ID" value="NZ_BNJK01000002.1"/>
</dbReference>
<organism evidence="2 3">
    <name type="scientific">Reticulibacter mediterranei</name>
    <dbReference type="NCBI Taxonomy" id="2778369"/>
    <lineage>
        <taxon>Bacteria</taxon>
        <taxon>Bacillati</taxon>
        <taxon>Chloroflexota</taxon>
        <taxon>Ktedonobacteria</taxon>
        <taxon>Ktedonobacterales</taxon>
        <taxon>Reticulibacteraceae</taxon>
        <taxon>Reticulibacter</taxon>
    </lineage>
</organism>
<accession>A0A8J3N5F9</accession>
<comment type="caution">
    <text evidence="2">The sequence shown here is derived from an EMBL/GenBank/DDBJ whole genome shotgun (WGS) entry which is preliminary data.</text>
</comment>
<evidence type="ECO:0000313" key="2">
    <source>
        <dbReference type="EMBL" id="GHO99024.1"/>
    </source>
</evidence>
<dbReference type="AlphaFoldDB" id="A0A8J3N5F9"/>
<dbReference type="EMBL" id="BNJK01000002">
    <property type="protein sequence ID" value="GHO99024.1"/>
    <property type="molecule type" value="Genomic_DNA"/>
</dbReference>
<dbReference type="InterPro" id="IPR016181">
    <property type="entry name" value="Acyl_CoA_acyltransferase"/>
</dbReference>
<dbReference type="Gene3D" id="3.40.630.30">
    <property type="match status" value="1"/>
</dbReference>
<sequence length="189" mass="21428">MPFATWWRGDPLPDLPPLPELVVERSRDVPLIAQLTKEPEQVITARFEAGHHLYIAFINKQPAAYGWVATQRGRITELHFSFTVAAHTIYLWDFLTLPAWRGHGIYPHLLQAIIRQEQTIERFWIGFAPGNNASERGITKAGFEVVGDFVITPDMQYITALTLFNTGVHARASSAFFQLPVIGEAEMRE</sequence>
<dbReference type="Pfam" id="PF00583">
    <property type="entry name" value="Acetyltransf_1"/>
    <property type="match status" value="1"/>
</dbReference>
<dbReference type="SUPFAM" id="SSF55729">
    <property type="entry name" value="Acyl-CoA N-acyltransferases (Nat)"/>
    <property type="match status" value="1"/>
</dbReference>